<feature type="domain" description="DUF4283" evidence="1">
    <location>
        <begin position="19"/>
        <end position="96"/>
    </location>
</feature>
<reference evidence="2 3" key="1">
    <citation type="submission" date="2013-09" db="EMBL/GenBank/DDBJ databases">
        <title>Corchorus capsularis genome sequencing.</title>
        <authorList>
            <person name="Alam M."/>
            <person name="Haque M.S."/>
            <person name="Islam M.S."/>
            <person name="Emdad E.M."/>
            <person name="Islam M.M."/>
            <person name="Ahmed B."/>
            <person name="Halim A."/>
            <person name="Hossen Q.M.M."/>
            <person name="Hossain M.Z."/>
            <person name="Ahmed R."/>
            <person name="Khan M.M."/>
            <person name="Islam R."/>
            <person name="Rashid M.M."/>
            <person name="Khan S.A."/>
            <person name="Rahman M.S."/>
            <person name="Alam M."/>
        </authorList>
    </citation>
    <scope>NUCLEOTIDE SEQUENCE [LARGE SCALE GENOMIC DNA]</scope>
    <source>
        <strain evidence="3">cv. CVL-1</strain>
        <tissue evidence="2">Whole seedling</tissue>
    </source>
</reference>
<name>A0A1R3JC07_COCAP</name>
<dbReference type="Proteomes" id="UP000188268">
    <property type="component" value="Unassembled WGS sequence"/>
</dbReference>
<organism evidence="2 3">
    <name type="scientific">Corchorus capsularis</name>
    <name type="common">Jute</name>
    <dbReference type="NCBI Taxonomy" id="210143"/>
    <lineage>
        <taxon>Eukaryota</taxon>
        <taxon>Viridiplantae</taxon>
        <taxon>Streptophyta</taxon>
        <taxon>Embryophyta</taxon>
        <taxon>Tracheophyta</taxon>
        <taxon>Spermatophyta</taxon>
        <taxon>Magnoliopsida</taxon>
        <taxon>eudicotyledons</taxon>
        <taxon>Gunneridae</taxon>
        <taxon>Pentapetalae</taxon>
        <taxon>rosids</taxon>
        <taxon>malvids</taxon>
        <taxon>Malvales</taxon>
        <taxon>Malvaceae</taxon>
        <taxon>Grewioideae</taxon>
        <taxon>Apeibeae</taxon>
        <taxon>Corchorus</taxon>
    </lineage>
</organism>
<dbReference type="InterPro" id="IPR040256">
    <property type="entry name" value="At4g02000-like"/>
</dbReference>
<dbReference type="OrthoDB" id="1002401at2759"/>
<keyword evidence="3" id="KW-1185">Reference proteome</keyword>
<evidence type="ECO:0000313" key="2">
    <source>
        <dbReference type="EMBL" id="OMO92385.1"/>
    </source>
</evidence>
<dbReference type="PANTHER" id="PTHR31286:SF99">
    <property type="entry name" value="DUF4283 DOMAIN-CONTAINING PROTEIN"/>
    <property type="match status" value="1"/>
</dbReference>
<sequence>LMKVVYFLQGGKEKHEKAMAECLIVKLLGRVLGYNTLIGKINQLWKLEGEYKVTDLDHDYFIIRFEKKVDYEHVLQEAWIIGGHYLIVRQRKPKFMTDSNKIERIIAWIRFPHIPLEYFNFIALKMGEKISRVIKVDNGSH</sequence>
<dbReference type="EMBL" id="AWWV01008206">
    <property type="protein sequence ID" value="OMO92385.1"/>
    <property type="molecule type" value="Genomic_DNA"/>
</dbReference>
<dbReference type="STRING" id="210143.A0A1R3JC07"/>
<evidence type="ECO:0000259" key="1">
    <source>
        <dbReference type="Pfam" id="PF14111"/>
    </source>
</evidence>
<evidence type="ECO:0000313" key="3">
    <source>
        <dbReference type="Proteomes" id="UP000188268"/>
    </source>
</evidence>
<protein>
    <recommendedName>
        <fullName evidence="1">DUF4283 domain-containing protein</fullName>
    </recommendedName>
</protein>
<proteinExistence type="predicted"/>
<dbReference type="AlphaFoldDB" id="A0A1R3JC07"/>
<accession>A0A1R3JC07</accession>
<feature type="non-terminal residue" evidence="2">
    <location>
        <position position="1"/>
    </location>
</feature>
<dbReference type="Pfam" id="PF14111">
    <property type="entry name" value="DUF4283"/>
    <property type="match status" value="1"/>
</dbReference>
<feature type="non-terminal residue" evidence="2">
    <location>
        <position position="141"/>
    </location>
</feature>
<comment type="caution">
    <text evidence="2">The sequence shown here is derived from an EMBL/GenBank/DDBJ whole genome shotgun (WGS) entry which is preliminary data.</text>
</comment>
<dbReference type="OMA" id="ARIERTM"/>
<gene>
    <name evidence="2" type="ORF">CCACVL1_06871</name>
</gene>
<dbReference type="PANTHER" id="PTHR31286">
    <property type="entry name" value="GLYCINE-RICH CELL WALL STRUCTURAL PROTEIN 1.8-LIKE"/>
    <property type="match status" value="1"/>
</dbReference>
<dbReference type="InterPro" id="IPR025558">
    <property type="entry name" value="DUF4283"/>
</dbReference>